<dbReference type="GO" id="GO:0019478">
    <property type="term" value="P:D-amino acid catabolic process"/>
    <property type="evidence" value="ECO:0007669"/>
    <property type="project" value="TreeGrafter"/>
</dbReference>
<dbReference type="PROSITE" id="PS00677">
    <property type="entry name" value="DAO"/>
    <property type="match status" value="1"/>
</dbReference>
<evidence type="ECO:0000313" key="8">
    <source>
        <dbReference type="EMBL" id="PWI76215.1"/>
    </source>
</evidence>
<evidence type="ECO:0000256" key="3">
    <source>
        <dbReference type="ARBA" id="ARBA00022630"/>
    </source>
</evidence>
<protein>
    <recommendedName>
        <fullName evidence="6">FAD dependent oxidoreductase domain-containing protein</fullName>
    </recommendedName>
</protein>
<dbReference type="SUPFAM" id="SSF51971">
    <property type="entry name" value="Nucleotide-binding domain"/>
    <property type="match status" value="1"/>
</dbReference>
<dbReference type="Gene3D" id="3.30.9.10">
    <property type="entry name" value="D-Amino Acid Oxidase, subunit A, domain 2"/>
    <property type="match status" value="1"/>
</dbReference>
<keyword evidence="10" id="KW-1185">Reference proteome</keyword>
<evidence type="ECO:0000313" key="9">
    <source>
        <dbReference type="Proteomes" id="UP000245956"/>
    </source>
</evidence>
<evidence type="ECO:0000256" key="1">
    <source>
        <dbReference type="ARBA" id="ARBA00001974"/>
    </source>
</evidence>
<evidence type="ECO:0000256" key="4">
    <source>
        <dbReference type="ARBA" id="ARBA00022827"/>
    </source>
</evidence>
<dbReference type="GO" id="GO:0005737">
    <property type="term" value="C:cytoplasm"/>
    <property type="evidence" value="ECO:0007669"/>
    <property type="project" value="TreeGrafter"/>
</dbReference>
<dbReference type="Proteomes" id="UP000245956">
    <property type="component" value="Unassembled WGS sequence"/>
</dbReference>
<dbReference type="PIRSF" id="PIRSF000189">
    <property type="entry name" value="D-aa_oxidase"/>
    <property type="match status" value="1"/>
</dbReference>
<evidence type="ECO:0000256" key="5">
    <source>
        <dbReference type="ARBA" id="ARBA00023002"/>
    </source>
</evidence>
<keyword evidence="5" id="KW-0560">Oxidoreductase</keyword>
<evidence type="ECO:0000313" key="7">
    <source>
        <dbReference type="EMBL" id="KAK4090804.1"/>
    </source>
</evidence>
<dbReference type="GO" id="GO:0071949">
    <property type="term" value="F:FAD binding"/>
    <property type="evidence" value="ECO:0007669"/>
    <property type="project" value="InterPro"/>
</dbReference>
<name>A0A2U3ENY8_PURLI</name>
<dbReference type="InterPro" id="IPR006076">
    <property type="entry name" value="FAD-dep_OxRdtase"/>
</dbReference>
<comment type="similarity">
    <text evidence="2">Belongs to the DAMOX/DASOX family.</text>
</comment>
<dbReference type="InterPro" id="IPR023209">
    <property type="entry name" value="DAO"/>
</dbReference>
<dbReference type="InterPro" id="IPR006181">
    <property type="entry name" value="D-amino_acid_oxidase_CS"/>
</dbReference>
<evidence type="ECO:0000313" key="10">
    <source>
        <dbReference type="Proteomes" id="UP001287286"/>
    </source>
</evidence>
<reference evidence="8" key="1">
    <citation type="submission" date="2015-05" db="EMBL/GenBank/DDBJ databases">
        <authorList>
            <person name="Wang D.B."/>
            <person name="Wang M."/>
        </authorList>
    </citation>
    <scope>NUCLEOTIDE SEQUENCE</scope>
    <source>
        <strain evidence="8">36-1</strain>
    </source>
</reference>
<dbReference type="PANTHER" id="PTHR11530">
    <property type="entry name" value="D-AMINO ACID OXIDASE"/>
    <property type="match status" value="1"/>
</dbReference>
<keyword evidence="3" id="KW-0285">Flavoprotein</keyword>
<accession>A0A2U3ENY8</accession>
<gene>
    <name evidence="8" type="ORF">PCL_03409</name>
    <name evidence="7" type="ORF">Purlil1_4940</name>
</gene>
<feature type="domain" description="FAD dependent oxidoreductase" evidence="6">
    <location>
        <begin position="13"/>
        <end position="372"/>
    </location>
</feature>
<dbReference type="SUPFAM" id="SSF54373">
    <property type="entry name" value="FAD-linked reductases, C-terminal domain"/>
    <property type="match status" value="1"/>
</dbReference>
<sequence>MMSSHGEQAPSTIVVIGAGIIGLTCALQLQSELSRHKTTRPVSVLLVAREWPSSIPGAPARHSADYASMWAGAHVRPIPATTPQLRREAAWLRRAVAEFSRQVEAEPWCGVTRTPGVEYLEAPDQGYRQQTKETFERETSLGGYRKLAPAEVPEGVVLAYEYDTFCINSPVYCEHLLRKFLLQGGKTLEKDLRSEWEAFTLRNDVILVVNASGTGFGDAKSFPTRGQTVVSNLSHVTKTVTRQNKDGSWSFLIPRFLNGGTIVGGTKEPGDWRTEPDLPTRERLLSAGLTLEPYSHDGPARDAAETARNCRVISDVVGRRPTREGGVRLEVEERPLVKLGNAPAKGRVIHAYGAGGRGYEISWGVASEVADLAMPLLRAETQIKGKL</sequence>
<reference evidence="8 9" key="2">
    <citation type="journal article" date="2016" name="Front. Microbiol.">
        <title>Genome and transcriptome sequences reveal the specific parasitism of the nematophagous Purpureocillium lilacinum 36-1.</title>
        <authorList>
            <person name="Xie J."/>
            <person name="Li S."/>
            <person name="Mo C."/>
            <person name="Xiao X."/>
            <person name="Peng D."/>
            <person name="Wang G."/>
            <person name="Xiao Y."/>
        </authorList>
    </citation>
    <scope>NUCLEOTIDE SEQUENCE [LARGE SCALE GENOMIC DNA]</scope>
    <source>
        <strain evidence="8 9">36-1</strain>
    </source>
</reference>
<dbReference type="Gene3D" id="3.40.50.720">
    <property type="entry name" value="NAD(P)-binding Rossmann-like Domain"/>
    <property type="match status" value="1"/>
</dbReference>
<comment type="cofactor">
    <cofactor evidence="1">
        <name>FAD</name>
        <dbReference type="ChEBI" id="CHEBI:57692"/>
    </cofactor>
</comment>
<keyword evidence="4" id="KW-0274">FAD</keyword>
<proteinExistence type="inferred from homology"/>
<comment type="caution">
    <text evidence="8">The sequence shown here is derived from an EMBL/GenBank/DDBJ whole genome shotgun (WGS) entry which is preliminary data.</text>
</comment>
<dbReference type="GO" id="GO:0003884">
    <property type="term" value="F:D-amino-acid oxidase activity"/>
    <property type="evidence" value="ECO:0007669"/>
    <property type="project" value="InterPro"/>
</dbReference>
<dbReference type="PANTHER" id="PTHR11530:SF26">
    <property type="entry name" value="FAD DEPENDENT OXIDOREDUCTASE SUPERFAMILY (AFU_ORTHOLOGUE AFUA_5G13940)"/>
    <property type="match status" value="1"/>
</dbReference>
<dbReference type="EMBL" id="JAWRVI010000014">
    <property type="protein sequence ID" value="KAK4090804.1"/>
    <property type="molecule type" value="Genomic_DNA"/>
</dbReference>
<dbReference type="Pfam" id="PF01266">
    <property type="entry name" value="DAO"/>
    <property type="match status" value="1"/>
</dbReference>
<reference evidence="7 10" key="4">
    <citation type="journal article" date="2024" name="Microbiol. Resour. Announc.">
        <title>Genome annotations for the ascomycete fungi Trichoderma harzianum, Trichoderma aggressivum, and Purpureocillium lilacinum.</title>
        <authorList>
            <person name="Beijen E.P.W."/>
            <person name="Ohm R.A."/>
        </authorList>
    </citation>
    <scope>NUCLEOTIDE SEQUENCE [LARGE SCALE GENOMIC DNA]</scope>
    <source>
        <strain evidence="7 10">CBS 150709</strain>
    </source>
</reference>
<evidence type="ECO:0000259" key="6">
    <source>
        <dbReference type="Pfam" id="PF01266"/>
    </source>
</evidence>
<dbReference type="Proteomes" id="UP001287286">
    <property type="component" value="Unassembled WGS sequence"/>
</dbReference>
<dbReference type="EMBL" id="LCWV01000001">
    <property type="protein sequence ID" value="PWI76215.1"/>
    <property type="molecule type" value="Genomic_DNA"/>
</dbReference>
<organism evidence="8 9">
    <name type="scientific">Purpureocillium lilacinum</name>
    <name type="common">Paecilomyces lilacinus</name>
    <dbReference type="NCBI Taxonomy" id="33203"/>
    <lineage>
        <taxon>Eukaryota</taxon>
        <taxon>Fungi</taxon>
        <taxon>Dikarya</taxon>
        <taxon>Ascomycota</taxon>
        <taxon>Pezizomycotina</taxon>
        <taxon>Sordariomycetes</taxon>
        <taxon>Hypocreomycetidae</taxon>
        <taxon>Hypocreales</taxon>
        <taxon>Ophiocordycipitaceae</taxon>
        <taxon>Purpureocillium</taxon>
    </lineage>
</organism>
<reference evidence="7" key="3">
    <citation type="submission" date="2023-11" db="EMBL/GenBank/DDBJ databases">
        <authorList>
            <person name="Beijen E."/>
            <person name="Ohm R.A."/>
        </authorList>
    </citation>
    <scope>NUCLEOTIDE SEQUENCE</scope>
    <source>
        <strain evidence="7">CBS 150709</strain>
    </source>
</reference>
<evidence type="ECO:0000256" key="2">
    <source>
        <dbReference type="ARBA" id="ARBA00006730"/>
    </source>
</evidence>
<dbReference type="AlphaFoldDB" id="A0A2U3ENY8"/>